<feature type="transmembrane region" description="Helical" evidence="8">
    <location>
        <begin position="278"/>
        <end position="298"/>
    </location>
</feature>
<dbReference type="SMART" id="SM00387">
    <property type="entry name" value="HATPase_c"/>
    <property type="match status" value="1"/>
</dbReference>
<dbReference type="InterPro" id="IPR011006">
    <property type="entry name" value="CheY-like_superfamily"/>
</dbReference>
<dbReference type="GO" id="GO:0016301">
    <property type="term" value="F:kinase activity"/>
    <property type="evidence" value="ECO:0007669"/>
    <property type="project" value="UniProtKB-KW"/>
</dbReference>
<dbReference type="InterPro" id="IPR001789">
    <property type="entry name" value="Sig_transdc_resp-reg_receiver"/>
</dbReference>
<evidence type="ECO:0000259" key="9">
    <source>
        <dbReference type="PROSITE" id="PS50109"/>
    </source>
</evidence>
<dbReference type="Gene3D" id="3.40.50.2300">
    <property type="match status" value="1"/>
</dbReference>
<dbReference type="InterPro" id="IPR005467">
    <property type="entry name" value="His_kinase_dom"/>
</dbReference>
<dbReference type="PANTHER" id="PTHR43047:SF72">
    <property type="entry name" value="OSMOSENSING HISTIDINE PROTEIN KINASE SLN1"/>
    <property type="match status" value="1"/>
</dbReference>
<dbReference type="InterPro" id="IPR004358">
    <property type="entry name" value="Sig_transdc_His_kin-like_C"/>
</dbReference>
<sequence length="791" mass="90699">MAAVSKYTSLKLLISYLSLLALMFFAVWFLYNQQTKLNNLLQEDTTDKKYLVFTELIRDFYETDNLSKAALQSKEEEPLTVFLTNNSKLIKKLDTLKPEFFLEEQGLFDTLKLYLKFKEQNIIDLRDLQNNNEEPSPFNEILGNIKNLEVSKGKLFIENFVSNADELTDYQRRVAEEYVAYLNSNVPKDSTNTISFKEADSILRASKIIIEKAQKLQNKQTVTIKSKEIELLKNELIFTRKLSDIIQMLRVAVENDQKKIQLSKLENQNDTLKLMRNAAFACVILVVFFFFLLSMDFLKNKNYRQALELQKKKAERLSESREQLMATVSHDIKAPLQSVMGYSEQLLKRENQFENREQLLKIKSASHYIQQLVSDLLDYVRMEKGKVQVAFQDFDLNELLEETAQSIADLHQKETVDLIFKLDETEGILFNSDFNKLRQILYNLIGNAYKFTANGSITIETRIIENRLLIAVEDTGVGIPKESFEKIFKPFTQENSKVEVLYGGTGLGLSISKRLVDLLEGKLILESIVGKGSKFTIHLPLKIKTLNQPTEFIALNSCVILDDDASQLQLTKFVLESYFKEIHTFSDGNLALEFIAENIPSLIFSDIQMPIMSGYTFLAFLKNNPKTQNIPVIAISGNSPILSEDNKVAFDSFLTKPYTANQLLGLISKYSGQKLKIKTTNNESIVSILKTFLGDNETAIQNFLKQYSSDLLLDIELLKKASSEKDLESIEKISHKLQTMIGQLKNVNLANRLKNLEDKISNEHNYDNIHEELLVTIKELEVFVKTLQQEN</sequence>
<protein>
    <recommendedName>
        <fullName evidence="2">histidine kinase</fullName>
        <ecNumber evidence="2">2.7.13.3</ecNumber>
    </recommendedName>
</protein>
<dbReference type="Gene3D" id="1.20.120.160">
    <property type="entry name" value="HPT domain"/>
    <property type="match status" value="1"/>
</dbReference>
<evidence type="ECO:0000256" key="8">
    <source>
        <dbReference type="SAM" id="Phobius"/>
    </source>
</evidence>
<dbReference type="SMART" id="SM00448">
    <property type="entry name" value="REC"/>
    <property type="match status" value="1"/>
</dbReference>
<dbReference type="SUPFAM" id="SSF47384">
    <property type="entry name" value="Homodimeric domain of signal transducing histidine kinase"/>
    <property type="match status" value="1"/>
</dbReference>
<dbReference type="SMART" id="SM00388">
    <property type="entry name" value="HisKA"/>
    <property type="match status" value="1"/>
</dbReference>
<accession>A0ABV9P423</accession>
<evidence type="ECO:0000256" key="5">
    <source>
        <dbReference type="ARBA" id="ARBA00022777"/>
    </source>
</evidence>
<dbReference type="SUPFAM" id="SSF52172">
    <property type="entry name" value="CheY-like"/>
    <property type="match status" value="1"/>
</dbReference>
<dbReference type="Proteomes" id="UP001595885">
    <property type="component" value="Unassembled WGS sequence"/>
</dbReference>
<dbReference type="Gene3D" id="3.30.565.10">
    <property type="entry name" value="Histidine kinase-like ATPase, C-terminal domain"/>
    <property type="match status" value="1"/>
</dbReference>
<dbReference type="Pfam" id="PF02518">
    <property type="entry name" value="HATPase_c"/>
    <property type="match status" value="1"/>
</dbReference>
<keyword evidence="3 6" id="KW-0597">Phosphoprotein</keyword>
<dbReference type="PANTHER" id="PTHR43047">
    <property type="entry name" value="TWO-COMPONENT HISTIDINE PROTEIN KINASE"/>
    <property type="match status" value="1"/>
</dbReference>
<name>A0ABV9P423_9FLAO</name>
<dbReference type="CDD" id="cd00156">
    <property type="entry name" value="REC"/>
    <property type="match status" value="1"/>
</dbReference>
<dbReference type="PROSITE" id="PS50110">
    <property type="entry name" value="RESPONSE_REGULATORY"/>
    <property type="match status" value="1"/>
</dbReference>
<evidence type="ECO:0000313" key="12">
    <source>
        <dbReference type="Proteomes" id="UP001595885"/>
    </source>
</evidence>
<dbReference type="InterPro" id="IPR036641">
    <property type="entry name" value="HPT_dom_sf"/>
</dbReference>
<evidence type="ECO:0000256" key="6">
    <source>
        <dbReference type="PROSITE-ProRule" id="PRU00169"/>
    </source>
</evidence>
<evidence type="ECO:0000256" key="7">
    <source>
        <dbReference type="SAM" id="Coils"/>
    </source>
</evidence>
<reference evidence="12" key="1">
    <citation type="journal article" date="2019" name="Int. J. Syst. Evol. Microbiol.">
        <title>The Global Catalogue of Microorganisms (GCM) 10K type strain sequencing project: providing services to taxonomists for standard genome sequencing and annotation.</title>
        <authorList>
            <consortium name="The Broad Institute Genomics Platform"/>
            <consortium name="The Broad Institute Genome Sequencing Center for Infectious Disease"/>
            <person name="Wu L."/>
            <person name="Ma J."/>
        </authorList>
    </citation>
    <scope>NUCLEOTIDE SEQUENCE [LARGE SCALE GENOMIC DNA]</scope>
    <source>
        <strain evidence="12">CCUG 50349</strain>
    </source>
</reference>
<dbReference type="Pfam" id="PF00072">
    <property type="entry name" value="Response_reg"/>
    <property type="match status" value="1"/>
</dbReference>
<dbReference type="SUPFAM" id="SSF55874">
    <property type="entry name" value="ATPase domain of HSP90 chaperone/DNA topoisomerase II/histidine kinase"/>
    <property type="match status" value="1"/>
</dbReference>
<feature type="domain" description="Histidine kinase" evidence="9">
    <location>
        <begin position="327"/>
        <end position="543"/>
    </location>
</feature>
<organism evidence="11 12">
    <name type="scientific">Flavobacterium ponti</name>
    <dbReference type="NCBI Taxonomy" id="665133"/>
    <lineage>
        <taxon>Bacteria</taxon>
        <taxon>Pseudomonadati</taxon>
        <taxon>Bacteroidota</taxon>
        <taxon>Flavobacteriia</taxon>
        <taxon>Flavobacteriales</taxon>
        <taxon>Flavobacteriaceae</taxon>
        <taxon>Flavobacterium</taxon>
    </lineage>
</organism>
<feature type="coiled-coil region" evidence="7">
    <location>
        <begin position="300"/>
        <end position="327"/>
    </location>
</feature>
<keyword evidence="7" id="KW-0175">Coiled coil</keyword>
<evidence type="ECO:0000256" key="2">
    <source>
        <dbReference type="ARBA" id="ARBA00012438"/>
    </source>
</evidence>
<dbReference type="RefSeq" id="WP_379738704.1">
    <property type="nucleotide sequence ID" value="NZ_JBHSGW010000003.1"/>
</dbReference>
<dbReference type="InterPro" id="IPR003661">
    <property type="entry name" value="HisK_dim/P_dom"/>
</dbReference>
<comment type="caution">
    <text evidence="11">The sequence shown here is derived from an EMBL/GenBank/DDBJ whole genome shotgun (WGS) entry which is preliminary data.</text>
</comment>
<evidence type="ECO:0000259" key="10">
    <source>
        <dbReference type="PROSITE" id="PS50110"/>
    </source>
</evidence>
<dbReference type="CDD" id="cd16922">
    <property type="entry name" value="HATPase_EvgS-ArcB-TorS-like"/>
    <property type="match status" value="1"/>
</dbReference>
<dbReference type="InterPro" id="IPR003594">
    <property type="entry name" value="HATPase_dom"/>
</dbReference>
<evidence type="ECO:0000256" key="3">
    <source>
        <dbReference type="ARBA" id="ARBA00022553"/>
    </source>
</evidence>
<feature type="domain" description="Response regulatory" evidence="10">
    <location>
        <begin position="557"/>
        <end position="671"/>
    </location>
</feature>
<gene>
    <name evidence="11" type="ORF">ACFO3U_05110</name>
</gene>
<dbReference type="Pfam" id="PF00512">
    <property type="entry name" value="HisKA"/>
    <property type="match status" value="1"/>
</dbReference>
<dbReference type="CDD" id="cd00082">
    <property type="entry name" value="HisKA"/>
    <property type="match status" value="1"/>
</dbReference>
<proteinExistence type="predicted"/>
<dbReference type="EC" id="2.7.13.3" evidence="2"/>
<dbReference type="PRINTS" id="PR00344">
    <property type="entry name" value="BCTRLSENSOR"/>
</dbReference>
<feature type="modified residue" description="4-aspartylphosphate" evidence="6">
    <location>
        <position position="606"/>
    </location>
</feature>
<keyword evidence="5 11" id="KW-0418">Kinase</keyword>
<keyword evidence="8" id="KW-0812">Transmembrane</keyword>
<evidence type="ECO:0000256" key="4">
    <source>
        <dbReference type="ARBA" id="ARBA00022679"/>
    </source>
</evidence>
<feature type="transmembrane region" description="Helical" evidence="8">
    <location>
        <begin position="12"/>
        <end position="31"/>
    </location>
</feature>
<keyword evidence="8" id="KW-0472">Membrane</keyword>
<keyword evidence="8" id="KW-1133">Transmembrane helix</keyword>
<dbReference type="SUPFAM" id="SSF47226">
    <property type="entry name" value="Histidine-containing phosphotransfer domain, HPT domain"/>
    <property type="match status" value="1"/>
</dbReference>
<dbReference type="EMBL" id="JBHSGW010000003">
    <property type="protein sequence ID" value="MFC4739366.1"/>
    <property type="molecule type" value="Genomic_DNA"/>
</dbReference>
<keyword evidence="4" id="KW-0808">Transferase</keyword>
<dbReference type="InterPro" id="IPR036890">
    <property type="entry name" value="HATPase_C_sf"/>
</dbReference>
<keyword evidence="12" id="KW-1185">Reference proteome</keyword>
<comment type="catalytic activity">
    <reaction evidence="1">
        <text>ATP + protein L-histidine = ADP + protein N-phospho-L-histidine.</text>
        <dbReference type="EC" id="2.7.13.3"/>
    </reaction>
</comment>
<dbReference type="PROSITE" id="PS50109">
    <property type="entry name" value="HIS_KIN"/>
    <property type="match status" value="1"/>
</dbReference>
<evidence type="ECO:0000313" key="11">
    <source>
        <dbReference type="EMBL" id="MFC4739366.1"/>
    </source>
</evidence>
<dbReference type="Gene3D" id="1.10.287.130">
    <property type="match status" value="1"/>
</dbReference>
<dbReference type="InterPro" id="IPR036097">
    <property type="entry name" value="HisK_dim/P_sf"/>
</dbReference>
<evidence type="ECO:0000256" key="1">
    <source>
        <dbReference type="ARBA" id="ARBA00000085"/>
    </source>
</evidence>